<feature type="signal peptide" evidence="2">
    <location>
        <begin position="1"/>
        <end position="33"/>
    </location>
</feature>
<name>F2CWD4_HORVV</name>
<evidence type="ECO:0000256" key="1">
    <source>
        <dbReference type="ARBA" id="ARBA00006765"/>
    </source>
</evidence>
<dbReference type="AlphaFoldDB" id="F2CWD4"/>
<dbReference type="InterPro" id="IPR007736">
    <property type="entry name" value="Caleosin-related"/>
</dbReference>
<comment type="similarity">
    <text evidence="1">Belongs to the caleosin family.</text>
</comment>
<dbReference type="EMBL" id="AK355937">
    <property type="protein sequence ID" value="BAJ87155.1"/>
    <property type="molecule type" value="mRNA"/>
</dbReference>
<evidence type="ECO:0000313" key="3">
    <source>
        <dbReference type="EMBL" id="BAJ87155.1"/>
    </source>
</evidence>
<dbReference type="Pfam" id="PF05042">
    <property type="entry name" value="Caleosin"/>
    <property type="match status" value="1"/>
</dbReference>
<keyword evidence="2" id="KW-0732">Signal</keyword>
<feature type="chain" id="PRO_5003280369" evidence="2">
    <location>
        <begin position="34"/>
        <end position="106"/>
    </location>
</feature>
<organism evidence="3">
    <name type="scientific">Hordeum vulgare subsp. vulgare</name>
    <name type="common">Domesticated barley</name>
    <dbReference type="NCBI Taxonomy" id="112509"/>
    <lineage>
        <taxon>Eukaryota</taxon>
        <taxon>Viridiplantae</taxon>
        <taxon>Streptophyta</taxon>
        <taxon>Embryophyta</taxon>
        <taxon>Tracheophyta</taxon>
        <taxon>Spermatophyta</taxon>
        <taxon>Magnoliopsida</taxon>
        <taxon>Liliopsida</taxon>
        <taxon>Poales</taxon>
        <taxon>Poaceae</taxon>
        <taxon>BOP clade</taxon>
        <taxon>Pooideae</taxon>
        <taxon>Triticodae</taxon>
        <taxon>Triticeae</taxon>
        <taxon>Hordeinae</taxon>
        <taxon>Hordeum</taxon>
    </lineage>
</organism>
<reference evidence="3" key="1">
    <citation type="journal article" date="2011" name="Plant Physiol.">
        <title>Comprehensive sequence analysis of 24,783 barley full-length cDNAs derived from 12 clone libraries.</title>
        <authorList>
            <person name="Matsumoto T."/>
            <person name="Tanaka T."/>
            <person name="Sakai H."/>
            <person name="Amano N."/>
            <person name="Kanamori H."/>
            <person name="Kurita K."/>
            <person name="Kikuta A."/>
            <person name="Kamiya K."/>
            <person name="Yamamoto M."/>
            <person name="Ikawa H."/>
            <person name="Fujii N."/>
            <person name="Hori K."/>
            <person name="Itoh T."/>
            <person name="Sato K."/>
        </authorList>
    </citation>
    <scope>NUCLEOTIDE SEQUENCE</scope>
    <source>
        <tissue evidence="3">Shoot</tissue>
    </source>
</reference>
<sequence>MDARPRRASSSPAAATAAFSLLLLFPMLQGSQASAHGNDSVACGMTALQKHAAFFDGDKDGVVTFSETYAGERIFFSPFAFLFVPCVLFQQSFREISPSRSPVDVG</sequence>
<evidence type="ECO:0000256" key="2">
    <source>
        <dbReference type="SAM" id="SignalP"/>
    </source>
</evidence>
<proteinExistence type="evidence at transcript level"/>
<accession>F2CWD4</accession>
<protein>
    <submittedName>
        <fullName evidence="3">Predicted protein</fullName>
    </submittedName>
</protein>